<evidence type="ECO:0000313" key="3">
    <source>
        <dbReference type="Proteomes" id="UP001165060"/>
    </source>
</evidence>
<keyword evidence="1" id="KW-0812">Transmembrane</keyword>
<comment type="caution">
    <text evidence="2">The sequence shown here is derived from an EMBL/GenBank/DDBJ whole genome shotgun (WGS) entry which is preliminary data.</text>
</comment>
<feature type="transmembrane region" description="Helical" evidence="1">
    <location>
        <begin position="16"/>
        <end position="34"/>
    </location>
</feature>
<gene>
    <name evidence="2" type="ORF">TeGR_g3433</name>
</gene>
<feature type="transmembrane region" description="Helical" evidence="1">
    <location>
        <begin position="203"/>
        <end position="222"/>
    </location>
</feature>
<feature type="transmembrane region" description="Helical" evidence="1">
    <location>
        <begin position="99"/>
        <end position="118"/>
    </location>
</feature>
<protein>
    <submittedName>
        <fullName evidence="2">Uncharacterized protein</fullName>
    </submittedName>
</protein>
<accession>A0ABQ6N5W6</accession>
<feature type="transmembrane region" description="Helical" evidence="1">
    <location>
        <begin position="173"/>
        <end position="191"/>
    </location>
</feature>
<dbReference type="PROSITE" id="PS51257">
    <property type="entry name" value="PROKAR_LIPOPROTEIN"/>
    <property type="match status" value="1"/>
</dbReference>
<feature type="transmembrane region" description="Helical" evidence="1">
    <location>
        <begin position="130"/>
        <end position="147"/>
    </location>
</feature>
<name>A0ABQ6N5W6_9STRA</name>
<sequence>MAAVKLTLHPLSPFQLLPRLLTPFLFLLYSCSYARSRPPHHLPISLFSFSLGYAWFHFTSAPGAGKPNAADVWLKERGIVGQDFCFSMAGSLKLGWGSIGWHLHHWVFLLLLNALCFSTRHMGFFTRHRSVYWMVIAFNFGGASQGLKYADYNNVLYVKTGDVKHPLNPLTRAPRMALPFLFLLYSGVYALSHPPHHMPLSLAGYAAGLVLAHVVSAPAAGMPPKLGLFLKRLSILPDSQGLSLRTSFPWSFLTVHVQFHSWFFAFLANLLCFVCRHCDFFQAHRSV</sequence>
<feature type="transmembrane region" description="Helical" evidence="1">
    <location>
        <begin position="41"/>
        <end position="58"/>
    </location>
</feature>
<organism evidence="2 3">
    <name type="scientific">Tetraparma gracilis</name>
    <dbReference type="NCBI Taxonomy" id="2962635"/>
    <lineage>
        <taxon>Eukaryota</taxon>
        <taxon>Sar</taxon>
        <taxon>Stramenopiles</taxon>
        <taxon>Ochrophyta</taxon>
        <taxon>Bolidophyceae</taxon>
        <taxon>Parmales</taxon>
        <taxon>Triparmaceae</taxon>
        <taxon>Tetraparma</taxon>
    </lineage>
</organism>
<proteinExistence type="predicted"/>
<reference evidence="2 3" key="1">
    <citation type="journal article" date="2023" name="Commun. Biol.">
        <title>Genome analysis of Parmales, the sister group of diatoms, reveals the evolutionary specialization of diatoms from phago-mixotrophs to photoautotrophs.</title>
        <authorList>
            <person name="Ban H."/>
            <person name="Sato S."/>
            <person name="Yoshikawa S."/>
            <person name="Yamada K."/>
            <person name="Nakamura Y."/>
            <person name="Ichinomiya M."/>
            <person name="Sato N."/>
            <person name="Blanc-Mathieu R."/>
            <person name="Endo H."/>
            <person name="Kuwata A."/>
            <person name="Ogata H."/>
        </authorList>
    </citation>
    <scope>NUCLEOTIDE SEQUENCE [LARGE SCALE GENOMIC DNA]</scope>
</reference>
<keyword evidence="3" id="KW-1185">Reference proteome</keyword>
<keyword evidence="1" id="KW-0472">Membrane</keyword>
<dbReference type="Proteomes" id="UP001165060">
    <property type="component" value="Unassembled WGS sequence"/>
</dbReference>
<keyword evidence="1" id="KW-1133">Transmembrane helix</keyword>
<evidence type="ECO:0000313" key="2">
    <source>
        <dbReference type="EMBL" id="GMI41750.1"/>
    </source>
</evidence>
<feature type="transmembrane region" description="Helical" evidence="1">
    <location>
        <begin position="257"/>
        <end position="275"/>
    </location>
</feature>
<evidence type="ECO:0000256" key="1">
    <source>
        <dbReference type="SAM" id="Phobius"/>
    </source>
</evidence>
<dbReference type="EMBL" id="BRYB01002238">
    <property type="protein sequence ID" value="GMI41750.1"/>
    <property type="molecule type" value="Genomic_DNA"/>
</dbReference>